<evidence type="ECO:0000313" key="1">
    <source>
        <dbReference type="EMBL" id="AEF95059.1"/>
    </source>
</evidence>
<protein>
    <submittedName>
        <fullName evidence="1">Putative sensor with HAMP domain protein</fullName>
    </submittedName>
</protein>
<dbReference type="AlphaFoldDB" id="F6B2V1"/>
<dbReference type="KEGG" id="dca:Desca_2221"/>
<sequence precursor="true">MFKNSVKRQLAVVVIGSLLLLASVLIVIAYFNTKSALTHAAENKVNSDLLTGEAIINAMYPGPWQVKEGKLYKGDHLINGNYEAVVLLPIR</sequence>
<organism evidence="1 2">
    <name type="scientific">Desulfotomaculum nigrificans (strain DSM 14880 / VKM B-2319 / CO-1-SRB)</name>
    <name type="common">Desulfotomaculum carboxydivorans</name>
    <dbReference type="NCBI Taxonomy" id="868595"/>
    <lineage>
        <taxon>Bacteria</taxon>
        <taxon>Bacillati</taxon>
        <taxon>Bacillota</taxon>
        <taxon>Clostridia</taxon>
        <taxon>Eubacteriales</taxon>
        <taxon>Desulfotomaculaceae</taxon>
        <taxon>Desulfotomaculum</taxon>
    </lineage>
</organism>
<keyword evidence="2" id="KW-1185">Reference proteome</keyword>
<accession>F6B2V1</accession>
<dbReference type="RefSeq" id="WP_013810626.1">
    <property type="nucleotide sequence ID" value="NC_015565.1"/>
</dbReference>
<dbReference type="eggNOG" id="COG3290">
    <property type="taxonomic scope" value="Bacteria"/>
</dbReference>
<dbReference type="HOGENOM" id="CLU_2422110_0_0_9"/>
<proteinExistence type="predicted"/>
<dbReference type="EMBL" id="CP002736">
    <property type="protein sequence ID" value="AEF95059.1"/>
    <property type="molecule type" value="Genomic_DNA"/>
</dbReference>
<dbReference type="STRING" id="868595.Desca_2221"/>
<dbReference type="Proteomes" id="UP000009226">
    <property type="component" value="Chromosome"/>
</dbReference>
<reference evidence="1 2" key="1">
    <citation type="submission" date="2011-05" db="EMBL/GenBank/DDBJ databases">
        <title>Complete sequence of Desulfotomaculum carboxydivorans CO-1-SRB.</title>
        <authorList>
            <consortium name="US DOE Joint Genome Institute"/>
            <person name="Lucas S."/>
            <person name="Han J."/>
            <person name="Lapidus A."/>
            <person name="Cheng J.-F."/>
            <person name="Goodwin L."/>
            <person name="Pitluck S."/>
            <person name="Peters L."/>
            <person name="Mikhailova N."/>
            <person name="Lu M."/>
            <person name="Han C."/>
            <person name="Tapia R."/>
            <person name="Land M."/>
            <person name="Hauser L."/>
            <person name="Kyrpides N."/>
            <person name="Ivanova N."/>
            <person name="Pagani I."/>
            <person name="Stams A."/>
            <person name="Plugge C."/>
            <person name="Muyzer G."/>
            <person name="Kuever J."/>
            <person name="Parshina S."/>
            <person name="Ivanova A."/>
            <person name="Nazina T."/>
            <person name="Woyke T."/>
        </authorList>
    </citation>
    <scope>NUCLEOTIDE SEQUENCE [LARGE SCALE GENOMIC DNA]</scope>
    <source>
        <strain evidence="2">DSM 14880 / VKM B-2319 / CO-1-SRB</strain>
    </source>
</reference>
<evidence type="ECO:0000313" key="2">
    <source>
        <dbReference type="Proteomes" id="UP000009226"/>
    </source>
</evidence>
<name>F6B2V1_DESCC</name>
<gene>
    <name evidence="1" type="ordered locus">Desca_2221</name>
</gene>